<name>A0A645DE69_9ZZZZ</name>
<sequence length="279" mass="32131">MEQRSIQTGETDNIQAIIKRLREKSKENTQDLDQKKQIFQDLQRRTLQSSYDVCPICKWIGFIVKSDDKYQDIITPCSCTMKNNIKSKWKLAGLNVDSSQLNLKNYKIYNDVSRKCKMAALNYLKSYNEIKHKKNNSIAFLGQVGSGKTHLCTAIALNLMDKGIKVIYMPYRDVITKIKQNMLDGECYSLILGKYKTSELVVIDDLFKGKITESDINIMFEIINCRYLNNLPMIISSEYTMERLLELDEAVGSRILEMCRGNTIEIQGKENNYRVNGGN</sequence>
<gene>
    <name evidence="2" type="primary">dnaA_61</name>
    <name evidence="2" type="ORF">SDC9_134860</name>
</gene>
<dbReference type="PANTHER" id="PTHR30050">
    <property type="entry name" value="CHROMOSOMAL REPLICATION INITIATOR PROTEIN DNAA"/>
    <property type="match status" value="1"/>
</dbReference>
<dbReference type="CDD" id="cd00009">
    <property type="entry name" value="AAA"/>
    <property type="match status" value="1"/>
</dbReference>
<dbReference type="InterPro" id="IPR002611">
    <property type="entry name" value="IstB_ATP-bd"/>
</dbReference>
<reference evidence="2" key="1">
    <citation type="submission" date="2019-08" db="EMBL/GenBank/DDBJ databases">
        <authorList>
            <person name="Kucharzyk K."/>
            <person name="Murdoch R.W."/>
            <person name="Higgins S."/>
            <person name="Loffler F."/>
        </authorList>
    </citation>
    <scope>NUCLEOTIDE SEQUENCE</scope>
</reference>
<comment type="caution">
    <text evidence="2">The sequence shown here is derived from an EMBL/GenBank/DDBJ whole genome shotgun (WGS) entry which is preliminary data.</text>
</comment>
<dbReference type="PANTHER" id="PTHR30050:SF10">
    <property type="entry name" value="PHAGE-LIKE ELEMENT PBSX PROTEIN XKDC"/>
    <property type="match status" value="1"/>
</dbReference>
<dbReference type="GO" id="GO:0005524">
    <property type="term" value="F:ATP binding"/>
    <property type="evidence" value="ECO:0007669"/>
    <property type="project" value="InterPro"/>
</dbReference>
<proteinExistence type="predicted"/>
<dbReference type="Pfam" id="PF01695">
    <property type="entry name" value="IstB_IS21"/>
    <property type="match status" value="1"/>
</dbReference>
<evidence type="ECO:0000313" key="2">
    <source>
        <dbReference type="EMBL" id="MPM87760.1"/>
    </source>
</evidence>
<dbReference type="AlphaFoldDB" id="A0A645DE69"/>
<dbReference type="EMBL" id="VSSQ01035523">
    <property type="protein sequence ID" value="MPM87760.1"/>
    <property type="molecule type" value="Genomic_DNA"/>
</dbReference>
<accession>A0A645DE69</accession>
<organism evidence="2">
    <name type="scientific">bioreactor metagenome</name>
    <dbReference type="NCBI Taxonomy" id="1076179"/>
    <lineage>
        <taxon>unclassified sequences</taxon>
        <taxon>metagenomes</taxon>
        <taxon>ecological metagenomes</taxon>
    </lineage>
</organism>
<evidence type="ECO:0000259" key="1">
    <source>
        <dbReference type="Pfam" id="PF01695"/>
    </source>
</evidence>
<dbReference type="InterPro" id="IPR027417">
    <property type="entry name" value="P-loop_NTPase"/>
</dbReference>
<protein>
    <submittedName>
        <fullName evidence="2">Chromosomal replication initiator protein DnaA</fullName>
    </submittedName>
</protein>
<feature type="domain" description="IstB-like ATP-binding" evidence="1">
    <location>
        <begin position="120"/>
        <end position="274"/>
    </location>
</feature>
<dbReference type="Gene3D" id="3.40.50.300">
    <property type="entry name" value="P-loop containing nucleotide triphosphate hydrolases"/>
    <property type="match status" value="1"/>
</dbReference>
<dbReference type="GO" id="GO:0006260">
    <property type="term" value="P:DNA replication"/>
    <property type="evidence" value="ECO:0007669"/>
    <property type="project" value="TreeGrafter"/>
</dbReference>
<dbReference type="SUPFAM" id="SSF52540">
    <property type="entry name" value="P-loop containing nucleoside triphosphate hydrolases"/>
    <property type="match status" value="1"/>
</dbReference>